<evidence type="ECO:0000313" key="3">
    <source>
        <dbReference type="Proteomes" id="UP000094379"/>
    </source>
</evidence>
<evidence type="ECO:0000259" key="1">
    <source>
        <dbReference type="PROSITE" id="PS50925"/>
    </source>
</evidence>
<organism evidence="2 3">
    <name type="scientific">Methylophaga muralis</name>
    <dbReference type="NCBI Taxonomy" id="291169"/>
    <lineage>
        <taxon>Bacteria</taxon>
        <taxon>Pseudomonadati</taxon>
        <taxon>Pseudomonadota</taxon>
        <taxon>Gammaproteobacteria</taxon>
        <taxon>Thiotrichales</taxon>
        <taxon>Piscirickettsiaceae</taxon>
        <taxon>Methylophaga</taxon>
    </lineage>
</organism>
<dbReference type="Proteomes" id="UP000094379">
    <property type="component" value="Unassembled WGS sequence"/>
</dbReference>
<dbReference type="InterPro" id="IPR007024">
    <property type="entry name" value="BLUF_domain"/>
</dbReference>
<dbReference type="Gene3D" id="3.30.70.100">
    <property type="match status" value="1"/>
</dbReference>
<dbReference type="Pfam" id="PF04940">
    <property type="entry name" value="BLUF"/>
    <property type="match status" value="1"/>
</dbReference>
<dbReference type="GO" id="GO:0071949">
    <property type="term" value="F:FAD binding"/>
    <property type="evidence" value="ECO:0007669"/>
    <property type="project" value="InterPro"/>
</dbReference>
<sequence length="94" mass="11094">MLEGPENVVLSLYQKILTDERHHECKLLNICLSNKYIFNNWSMGYIDISPGDMQTLRQELPEKLSNDNADKFAYQLKTYLNKQSRKKPENIIFI</sequence>
<dbReference type="EMBL" id="MCRI01000047">
    <property type="protein sequence ID" value="ODN65650.1"/>
    <property type="molecule type" value="Genomic_DNA"/>
</dbReference>
<dbReference type="InterPro" id="IPR036046">
    <property type="entry name" value="Acylphosphatase-like_dom_sf"/>
</dbReference>
<comment type="caution">
    <text evidence="2">The sequence shown here is derived from an EMBL/GenBank/DDBJ whole genome shotgun (WGS) entry which is preliminary data.</text>
</comment>
<protein>
    <submittedName>
        <fullName evidence="2">Sensors of blue-light using FAD</fullName>
    </submittedName>
</protein>
<proteinExistence type="predicted"/>
<dbReference type="PROSITE" id="PS50925">
    <property type="entry name" value="BLUF"/>
    <property type="match status" value="1"/>
</dbReference>
<gene>
    <name evidence="2" type="ORF">A9E74_02576</name>
</gene>
<dbReference type="SUPFAM" id="SSF54975">
    <property type="entry name" value="Acylphosphatase/BLUF domain-like"/>
    <property type="match status" value="1"/>
</dbReference>
<reference evidence="2 3" key="1">
    <citation type="submission" date="2016-07" db="EMBL/GenBank/DDBJ databases">
        <title>Draft Genome Sequence of Methylophaga muralis Bur 1.</title>
        <authorList>
            <person name="Vasilenko O.V."/>
            <person name="Doronina N.V."/>
            <person name="Shmareva M.N."/>
            <person name="Tarlachkov S.V."/>
            <person name="Mustakhimov I."/>
            <person name="Trotsenko Y.A."/>
        </authorList>
    </citation>
    <scope>NUCLEOTIDE SEQUENCE [LARGE SCALE GENOMIC DNA]</scope>
    <source>
        <strain evidence="2 3">Bur 1</strain>
    </source>
</reference>
<dbReference type="AlphaFoldDB" id="A0A1E3GNQ2"/>
<keyword evidence="3" id="KW-1185">Reference proteome</keyword>
<feature type="domain" description="BLUF" evidence="1">
    <location>
        <begin position="1"/>
        <end position="44"/>
    </location>
</feature>
<evidence type="ECO:0000313" key="2">
    <source>
        <dbReference type="EMBL" id="ODN65650.1"/>
    </source>
</evidence>
<dbReference type="STRING" id="291169.A9E74_02576"/>
<name>A0A1E3GNQ2_9GAMM</name>
<accession>A0A1E3GNQ2</accession>
<dbReference type="GO" id="GO:0009882">
    <property type="term" value="F:blue light photoreceptor activity"/>
    <property type="evidence" value="ECO:0007669"/>
    <property type="project" value="InterPro"/>
</dbReference>